<dbReference type="GO" id="GO:0006813">
    <property type="term" value="P:potassium ion transport"/>
    <property type="evidence" value="ECO:0007669"/>
    <property type="project" value="InterPro"/>
</dbReference>
<evidence type="ECO:0000313" key="5">
    <source>
        <dbReference type="EMBL" id="RKF15840.1"/>
    </source>
</evidence>
<keyword evidence="5" id="KW-0406">Ion transport</keyword>
<sequence length="346" mass="38428">MLLIKMRHMFEALFFRINTMAVITAIFAYVAISYVLLLLAGETELVAGEHFIYYLVVTGSTVGYGDFGPSTFWGRLAVSFWVIPIGLSLFAVVLGRAGVYLSELYNRRRRGLQMLDLTNHSVIIGWHGARSLRLIELVYSSLRDRDMQLVLVVDKDMENPASDKVSLVQVESYSDAITMERAKLSTAKSIVIDLEDDNETLATALYCASENPECHKTAYMANPSLIHLMGVHCPKVEVIPSVQVEMLASSAMDPGSAQVHQQLLDSTSGVTQYAILNPVQHAVTAKQMLEFLKFQLDATLIAYKRSADVSIVLNPKADVILKPGDILYYLSESRLTEAQLTQLKEA</sequence>
<dbReference type="PANTHER" id="PTHR43833:SF9">
    <property type="entry name" value="POTASSIUM CHANNEL PROTEIN YUGO-RELATED"/>
    <property type="match status" value="1"/>
</dbReference>
<dbReference type="Pfam" id="PF07885">
    <property type="entry name" value="Ion_trans_2"/>
    <property type="match status" value="1"/>
</dbReference>
<dbReference type="InterPro" id="IPR003148">
    <property type="entry name" value="RCK_N"/>
</dbReference>
<dbReference type="InterPro" id="IPR013099">
    <property type="entry name" value="K_chnl_dom"/>
</dbReference>
<dbReference type="Proteomes" id="UP000286482">
    <property type="component" value="Unassembled WGS sequence"/>
</dbReference>
<keyword evidence="5" id="KW-0407">Ion channel</keyword>
<feature type="domain" description="Potassium channel" evidence="4">
    <location>
        <begin position="26"/>
        <end position="102"/>
    </location>
</feature>
<proteinExistence type="predicted"/>
<protein>
    <submittedName>
        <fullName evidence="5">Potassium channel protein</fullName>
    </submittedName>
</protein>
<evidence type="ECO:0000259" key="3">
    <source>
        <dbReference type="Pfam" id="PF02254"/>
    </source>
</evidence>
<comment type="caution">
    <text evidence="5">The sequence shown here is derived from an EMBL/GenBank/DDBJ whole genome shotgun (WGS) entry which is preliminary data.</text>
</comment>
<reference evidence="5 6" key="1">
    <citation type="submission" date="2018-09" db="EMBL/GenBank/DDBJ databases">
        <authorList>
            <person name="Wang Z."/>
        </authorList>
    </citation>
    <scope>NUCLEOTIDE SEQUENCE [LARGE SCALE GENOMIC DNA]</scope>
    <source>
        <strain evidence="5 6">ALS 81</strain>
    </source>
</reference>
<evidence type="ECO:0000313" key="6">
    <source>
        <dbReference type="Proteomes" id="UP000286482"/>
    </source>
</evidence>
<dbReference type="Gene3D" id="3.40.50.720">
    <property type="entry name" value="NAD(P)-binding Rossmann-like Domain"/>
    <property type="match status" value="1"/>
</dbReference>
<dbReference type="GO" id="GO:0005886">
    <property type="term" value="C:plasma membrane"/>
    <property type="evidence" value="ECO:0007669"/>
    <property type="project" value="UniProtKB-SubCell"/>
</dbReference>
<dbReference type="PANTHER" id="PTHR43833">
    <property type="entry name" value="POTASSIUM CHANNEL PROTEIN 2-RELATED-RELATED"/>
    <property type="match status" value="1"/>
</dbReference>
<dbReference type="GO" id="GO:0034220">
    <property type="term" value="P:monoatomic ion transmembrane transport"/>
    <property type="evidence" value="ECO:0007669"/>
    <property type="project" value="UniProtKB-KW"/>
</dbReference>
<feature type="transmembrane region" description="Helical" evidence="2">
    <location>
        <begin position="20"/>
        <end position="39"/>
    </location>
</feature>
<keyword evidence="6" id="KW-1185">Reference proteome</keyword>
<dbReference type="SUPFAM" id="SSF81324">
    <property type="entry name" value="Voltage-gated potassium channels"/>
    <property type="match status" value="1"/>
</dbReference>
<dbReference type="InterPro" id="IPR050721">
    <property type="entry name" value="Trk_Ktr_HKT_K-transport"/>
</dbReference>
<comment type="subcellular location">
    <subcellularLocation>
        <location evidence="1">Cell membrane</location>
        <topology evidence="1">Multi-pass membrane protein</topology>
    </subcellularLocation>
</comment>
<keyword evidence="5" id="KW-0813">Transport</keyword>
<organism evidence="5 6">
    <name type="scientific">Alginatibacterium sediminis</name>
    <dbReference type="NCBI Taxonomy" id="2164068"/>
    <lineage>
        <taxon>Bacteria</taxon>
        <taxon>Pseudomonadati</taxon>
        <taxon>Pseudomonadota</taxon>
        <taxon>Gammaproteobacteria</taxon>
        <taxon>Alteromonadales</taxon>
        <taxon>Alteromonadaceae</taxon>
        <taxon>Alginatibacterium</taxon>
    </lineage>
</organism>
<name>A0A420E8S8_9ALTE</name>
<dbReference type="EMBL" id="RAQO01000008">
    <property type="protein sequence ID" value="RKF15840.1"/>
    <property type="molecule type" value="Genomic_DNA"/>
</dbReference>
<keyword evidence="2" id="KW-0812">Transmembrane</keyword>
<dbReference type="AlphaFoldDB" id="A0A420E8S8"/>
<gene>
    <name evidence="5" type="ORF">DBZ36_15830</name>
</gene>
<feature type="domain" description="RCK N-terminal" evidence="3">
    <location>
        <begin position="139"/>
        <end position="228"/>
    </location>
</feature>
<keyword evidence="2" id="KW-0472">Membrane</keyword>
<evidence type="ECO:0000256" key="1">
    <source>
        <dbReference type="ARBA" id="ARBA00004651"/>
    </source>
</evidence>
<dbReference type="SUPFAM" id="SSF51735">
    <property type="entry name" value="NAD(P)-binding Rossmann-fold domains"/>
    <property type="match status" value="1"/>
</dbReference>
<dbReference type="Pfam" id="PF02254">
    <property type="entry name" value="TrkA_N"/>
    <property type="match status" value="1"/>
</dbReference>
<keyword evidence="2" id="KW-1133">Transmembrane helix</keyword>
<dbReference type="Gene3D" id="1.10.287.70">
    <property type="match status" value="1"/>
</dbReference>
<accession>A0A420E8S8</accession>
<feature type="transmembrane region" description="Helical" evidence="2">
    <location>
        <begin position="51"/>
        <end position="72"/>
    </location>
</feature>
<evidence type="ECO:0000259" key="4">
    <source>
        <dbReference type="Pfam" id="PF07885"/>
    </source>
</evidence>
<dbReference type="InterPro" id="IPR036291">
    <property type="entry name" value="NAD(P)-bd_dom_sf"/>
</dbReference>
<feature type="transmembrane region" description="Helical" evidence="2">
    <location>
        <begin position="78"/>
        <end position="101"/>
    </location>
</feature>
<evidence type="ECO:0000256" key="2">
    <source>
        <dbReference type="SAM" id="Phobius"/>
    </source>
</evidence>